<proteinExistence type="predicted"/>
<evidence type="ECO:0000313" key="3">
    <source>
        <dbReference type="Proteomes" id="UP000442535"/>
    </source>
</evidence>
<evidence type="ECO:0000313" key="2">
    <source>
        <dbReference type="EMBL" id="MST50506.1"/>
    </source>
</evidence>
<accession>A0A7K0K4X6</accession>
<feature type="domain" description="Nucleotidyl transferase" evidence="1">
    <location>
        <begin position="5"/>
        <end position="288"/>
    </location>
</feature>
<keyword evidence="2" id="KW-0548">Nucleotidyltransferase</keyword>
<dbReference type="InterPro" id="IPR005835">
    <property type="entry name" value="NTP_transferase_dom"/>
</dbReference>
<organism evidence="2 3">
    <name type="scientific">Mobiluncus porci</name>
    <dbReference type="NCBI Taxonomy" id="2652278"/>
    <lineage>
        <taxon>Bacteria</taxon>
        <taxon>Bacillati</taxon>
        <taxon>Actinomycetota</taxon>
        <taxon>Actinomycetes</taxon>
        <taxon>Actinomycetales</taxon>
        <taxon>Actinomycetaceae</taxon>
        <taxon>Mobiluncus</taxon>
    </lineage>
</organism>
<reference evidence="2 3" key="1">
    <citation type="submission" date="2019-08" db="EMBL/GenBank/DDBJ databases">
        <title>In-depth cultivation of the pig gut microbiome towards novel bacterial diversity and tailored functional studies.</title>
        <authorList>
            <person name="Wylensek D."/>
            <person name="Hitch T.C.A."/>
            <person name="Clavel T."/>
        </authorList>
    </citation>
    <scope>NUCLEOTIDE SEQUENCE [LARGE SCALE GENOMIC DNA]</scope>
    <source>
        <strain evidence="2 3">RF-GAM-744-WT-7</strain>
    </source>
</reference>
<name>A0A7K0K4X6_9ACTO</name>
<keyword evidence="3" id="KW-1185">Reference proteome</keyword>
<dbReference type="Pfam" id="PF00483">
    <property type="entry name" value="NTP_transferase"/>
    <property type="match status" value="1"/>
</dbReference>
<dbReference type="InterPro" id="IPR029044">
    <property type="entry name" value="Nucleotide-diphossugar_trans"/>
</dbReference>
<dbReference type="PANTHER" id="PTHR46390">
    <property type="entry name" value="MANNOSE-1-PHOSPHATE GUANYLYLTRANSFERASE"/>
    <property type="match status" value="1"/>
</dbReference>
<sequence length="358" mass="37822">MDFHAIIPAGGAGRRLWPWSTPSHPKFLLPLGSEKSLLQTTATRLAPLAQSLTFVTGSSHAEAVRRQIGSLNLDTPSLFVAEPAARDSMAAIGLGAALIERDYGPSLAGSFAADHHIGGVEAFHNAVAVARAGAEAGKLVTIGITPSGPETGYGYIEVGEPIPEIPGLHLVNMFKEKPDAKTASAYLESGGYLWNAGMFVFRTDVLLGALEQEAPESASALRKLAANWESLGEPAKLAWWEKVVRAPIDTVLAEPMSERGEVVMVPAAAAIDWSDVGDWEAIYQLRHQTGEKLANLSPQTPVFQSDSPDSLVYAPGLQGVAVIGIPHAVVVESGGKLLVTTRENAQKVKAAGLAADEW</sequence>
<dbReference type="GO" id="GO:0009298">
    <property type="term" value="P:GDP-mannose biosynthetic process"/>
    <property type="evidence" value="ECO:0007669"/>
    <property type="project" value="TreeGrafter"/>
</dbReference>
<keyword evidence="2" id="KW-0808">Transferase</keyword>
<dbReference type="AlphaFoldDB" id="A0A7K0K4X6"/>
<evidence type="ECO:0000259" key="1">
    <source>
        <dbReference type="Pfam" id="PF00483"/>
    </source>
</evidence>
<dbReference type="SUPFAM" id="SSF159283">
    <property type="entry name" value="Guanosine diphospho-D-mannose pyrophosphorylase/mannose-6-phosphate isomerase linker domain"/>
    <property type="match status" value="1"/>
</dbReference>
<dbReference type="Proteomes" id="UP000442535">
    <property type="component" value="Unassembled WGS sequence"/>
</dbReference>
<dbReference type="PANTHER" id="PTHR46390:SF1">
    <property type="entry name" value="MANNOSE-1-PHOSPHATE GUANYLYLTRANSFERASE"/>
    <property type="match status" value="1"/>
</dbReference>
<gene>
    <name evidence="2" type="ORF">FYJ63_09790</name>
</gene>
<comment type="caution">
    <text evidence="2">The sequence shown here is derived from an EMBL/GenBank/DDBJ whole genome shotgun (WGS) entry which is preliminary data.</text>
</comment>
<dbReference type="CDD" id="cd02509">
    <property type="entry name" value="GDP-M1P_Guanylyltransferase"/>
    <property type="match status" value="1"/>
</dbReference>
<dbReference type="InterPro" id="IPR049577">
    <property type="entry name" value="GMPP_N"/>
</dbReference>
<dbReference type="RefSeq" id="WP_154546242.1">
    <property type="nucleotide sequence ID" value="NZ_VUMY01000021.1"/>
</dbReference>
<dbReference type="SUPFAM" id="SSF53448">
    <property type="entry name" value="Nucleotide-diphospho-sugar transferases"/>
    <property type="match status" value="1"/>
</dbReference>
<dbReference type="InterPro" id="IPR051161">
    <property type="entry name" value="Mannose-6P_isomerase_type2"/>
</dbReference>
<dbReference type="Gene3D" id="3.90.550.10">
    <property type="entry name" value="Spore Coat Polysaccharide Biosynthesis Protein SpsA, Chain A"/>
    <property type="match status" value="1"/>
</dbReference>
<protein>
    <submittedName>
        <fullName evidence="2">Mannose-1-phosphate guanylyltransferase</fullName>
    </submittedName>
</protein>
<dbReference type="GO" id="GO:0004475">
    <property type="term" value="F:mannose-1-phosphate guanylyltransferase (GTP) activity"/>
    <property type="evidence" value="ECO:0007669"/>
    <property type="project" value="InterPro"/>
</dbReference>
<dbReference type="EMBL" id="VUMY01000021">
    <property type="protein sequence ID" value="MST50506.1"/>
    <property type="molecule type" value="Genomic_DNA"/>
</dbReference>